<feature type="transmembrane region" description="Helical" evidence="8">
    <location>
        <begin position="128"/>
        <end position="149"/>
    </location>
</feature>
<dbReference type="SMART" id="SM00116">
    <property type="entry name" value="CBS"/>
    <property type="match status" value="2"/>
</dbReference>
<dbReference type="InterPro" id="IPR044751">
    <property type="entry name" value="Ion_transp-like_CBS"/>
</dbReference>
<evidence type="ECO:0000256" key="3">
    <source>
        <dbReference type="ARBA" id="ARBA00022737"/>
    </source>
</evidence>
<dbReference type="InterPro" id="IPR005170">
    <property type="entry name" value="Transptr-assoc_dom"/>
</dbReference>
<dbReference type="AlphaFoldDB" id="A0A2D6LZT1"/>
<accession>A0A2D6LZT1</accession>
<comment type="caution">
    <text evidence="11">The sequence shown here is derived from an EMBL/GenBank/DDBJ whole genome shotgun (WGS) entry which is preliminary data.</text>
</comment>
<feature type="transmembrane region" description="Helical" evidence="8">
    <location>
        <begin position="61"/>
        <end position="82"/>
    </location>
</feature>
<evidence type="ECO:0000259" key="9">
    <source>
        <dbReference type="PROSITE" id="PS51371"/>
    </source>
</evidence>
<dbReference type="Gene3D" id="3.30.465.10">
    <property type="match status" value="1"/>
</dbReference>
<dbReference type="PANTHER" id="PTHR22777">
    <property type="entry name" value="HEMOLYSIN-RELATED"/>
    <property type="match status" value="1"/>
</dbReference>
<dbReference type="GO" id="GO:0005886">
    <property type="term" value="C:plasma membrane"/>
    <property type="evidence" value="ECO:0007669"/>
    <property type="project" value="TreeGrafter"/>
</dbReference>
<comment type="subcellular location">
    <subcellularLocation>
        <location evidence="1">Membrane</location>
        <topology evidence="1">Multi-pass membrane protein</topology>
    </subcellularLocation>
</comment>
<protein>
    <submittedName>
        <fullName evidence="11">Hemolysin</fullName>
    </submittedName>
</protein>
<keyword evidence="5 7" id="KW-0129">CBS domain</keyword>
<dbReference type="PANTHER" id="PTHR22777:SF17">
    <property type="entry name" value="UPF0053 PROTEIN SLL0260"/>
    <property type="match status" value="1"/>
</dbReference>
<dbReference type="Proteomes" id="UP000226592">
    <property type="component" value="Unassembled WGS sequence"/>
</dbReference>
<organism evidence="11 12">
    <name type="scientific">Candidatus Iainarchaeum sp</name>
    <dbReference type="NCBI Taxonomy" id="3101447"/>
    <lineage>
        <taxon>Archaea</taxon>
        <taxon>Candidatus Iainarchaeota</taxon>
        <taxon>Candidatus Iainarchaeia</taxon>
        <taxon>Candidatus Iainarchaeales</taxon>
        <taxon>Candidatus Iainarchaeaceae</taxon>
        <taxon>Candidatus Iainarchaeum</taxon>
    </lineage>
</organism>
<evidence type="ECO:0000259" key="10">
    <source>
        <dbReference type="PROSITE" id="PS51846"/>
    </source>
</evidence>
<sequence length="412" mass="46130">MLEIDLIILGILLVLSAFFSGVETAIVSVDRIKARQLVKEGNKSAKLIEEFQNNPHKMLSAILIGNNVVNIASTAIATNVAIQIFQSNAIGIAIGIMTFVILVFGEITPKSIAVQNSVAISLIAIRPIKLLSILLSPLIWLLGGVRGLLGRIIGVRENQRMTEQDIKTMVTMGAEAGAINKIEREMIHRIFSFNDIDVEQVMTPSIEMKTIPSGTKIKEIKKLFVETPFSRIPIYDEKKRKITGIFYVKDAWAYLKKKDENTLVEKIARPALFVPKTKKIDKLLSQFQQEYIHLAVVIDDYGGVLGIVTIEDLLEEIVGEIVDESDVELGIRKVGKDVFEASGKISLDEINQHVGTKWESKEFDTLSGFIIEKLDRLPKENEEIKVDKHTITPIKVREPKILRIRISKNVNK</sequence>
<feature type="domain" description="CBS" evidence="9">
    <location>
        <begin position="267"/>
        <end position="324"/>
    </location>
</feature>
<evidence type="ECO:0000256" key="1">
    <source>
        <dbReference type="ARBA" id="ARBA00004141"/>
    </source>
</evidence>
<evidence type="ECO:0000256" key="5">
    <source>
        <dbReference type="ARBA" id="ARBA00023122"/>
    </source>
</evidence>
<keyword evidence="6 8" id="KW-0472">Membrane</keyword>
<evidence type="ECO:0000256" key="6">
    <source>
        <dbReference type="ARBA" id="ARBA00023136"/>
    </source>
</evidence>
<dbReference type="Pfam" id="PF01595">
    <property type="entry name" value="CNNM"/>
    <property type="match status" value="1"/>
</dbReference>
<dbReference type="SUPFAM" id="SSF54631">
    <property type="entry name" value="CBS-domain pair"/>
    <property type="match status" value="1"/>
</dbReference>
<evidence type="ECO:0000256" key="2">
    <source>
        <dbReference type="ARBA" id="ARBA00022692"/>
    </source>
</evidence>
<dbReference type="InterPro" id="IPR000644">
    <property type="entry name" value="CBS_dom"/>
</dbReference>
<name>A0A2D6LZT1_9ARCH</name>
<feature type="domain" description="CNNM transmembrane" evidence="10">
    <location>
        <begin position="1"/>
        <end position="183"/>
    </location>
</feature>
<keyword evidence="3" id="KW-0677">Repeat</keyword>
<dbReference type="InterPro" id="IPR002550">
    <property type="entry name" value="CNNM"/>
</dbReference>
<dbReference type="Pfam" id="PF00571">
    <property type="entry name" value="CBS"/>
    <property type="match status" value="2"/>
</dbReference>
<evidence type="ECO:0000313" key="11">
    <source>
        <dbReference type="EMBL" id="MAG21688.1"/>
    </source>
</evidence>
<dbReference type="Pfam" id="PF03471">
    <property type="entry name" value="CorC_HlyC"/>
    <property type="match status" value="1"/>
</dbReference>
<dbReference type="Gene3D" id="3.10.580.10">
    <property type="entry name" value="CBS-domain"/>
    <property type="match status" value="1"/>
</dbReference>
<gene>
    <name evidence="11" type="ORF">CL943_00080</name>
</gene>
<dbReference type="FunFam" id="3.10.580.10:FF:000002">
    <property type="entry name" value="Magnesium/cobalt efflux protein CorC"/>
    <property type="match status" value="1"/>
</dbReference>
<keyword evidence="2 8" id="KW-0812">Transmembrane</keyword>
<dbReference type="InterPro" id="IPR036318">
    <property type="entry name" value="FAD-bd_PCMH-like_sf"/>
</dbReference>
<evidence type="ECO:0000256" key="8">
    <source>
        <dbReference type="SAM" id="Phobius"/>
    </source>
</evidence>
<dbReference type="PROSITE" id="PS51371">
    <property type="entry name" value="CBS"/>
    <property type="match status" value="2"/>
</dbReference>
<dbReference type="SMART" id="SM01091">
    <property type="entry name" value="CorC_HlyC"/>
    <property type="match status" value="1"/>
</dbReference>
<dbReference type="GO" id="GO:0050660">
    <property type="term" value="F:flavin adenine dinucleotide binding"/>
    <property type="evidence" value="ECO:0007669"/>
    <property type="project" value="InterPro"/>
</dbReference>
<dbReference type="InterPro" id="IPR016169">
    <property type="entry name" value="FAD-bd_PCMH_sub2"/>
</dbReference>
<keyword evidence="4 8" id="KW-1133">Transmembrane helix</keyword>
<evidence type="ECO:0000256" key="4">
    <source>
        <dbReference type="ARBA" id="ARBA00022989"/>
    </source>
</evidence>
<dbReference type="PROSITE" id="PS51846">
    <property type="entry name" value="CNNM"/>
    <property type="match status" value="1"/>
</dbReference>
<dbReference type="EMBL" id="NZBU01000001">
    <property type="protein sequence ID" value="MAG21688.1"/>
    <property type="molecule type" value="Genomic_DNA"/>
</dbReference>
<reference evidence="12" key="1">
    <citation type="submission" date="2017-09" db="EMBL/GenBank/DDBJ databases">
        <title>The Reconstruction of 2,631 Draft Metagenome-Assembled Genomes from the Global Oceans.</title>
        <authorList>
            <person name="Tully B.J."/>
            <person name="Graham E.D."/>
            <person name="Heidelberg J.F."/>
        </authorList>
    </citation>
    <scope>NUCLEOTIDE SEQUENCE [LARGE SCALE GENOMIC DNA]</scope>
</reference>
<evidence type="ECO:0000256" key="7">
    <source>
        <dbReference type="PROSITE-ProRule" id="PRU00703"/>
    </source>
</evidence>
<proteinExistence type="predicted"/>
<evidence type="ECO:0000313" key="12">
    <source>
        <dbReference type="Proteomes" id="UP000226592"/>
    </source>
</evidence>
<dbReference type="CDD" id="cd04590">
    <property type="entry name" value="CBS_pair_CorC_HlyC_assoc"/>
    <property type="match status" value="1"/>
</dbReference>
<feature type="transmembrane region" description="Helical" evidence="8">
    <location>
        <begin position="6"/>
        <end position="29"/>
    </location>
</feature>
<feature type="domain" description="CBS" evidence="9">
    <location>
        <begin position="202"/>
        <end position="263"/>
    </location>
</feature>
<feature type="transmembrane region" description="Helical" evidence="8">
    <location>
        <begin position="88"/>
        <end position="107"/>
    </location>
</feature>
<dbReference type="SUPFAM" id="SSF56176">
    <property type="entry name" value="FAD-binding/transporter-associated domain-like"/>
    <property type="match status" value="1"/>
</dbReference>
<dbReference type="InterPro" id="IPR046342">
    <property type="entry name" value="CBS_dom_sf"/>
</dbReference>